<dbReference type="EMBL" id="NAJM01000069">
    <property type="protein sequence ID" value="RVX66129.1"/>
    <property type="molecule type" value="Genomic_DNA"/>
</dbReference>
<evidence type="ECO:0000313" key="3">
    <source>
        <dbReference type="Proteomes" id="UP000288859"/>
    </source>
</evidence>
<dbReference type="OrthoDB" id="4161573at2759"/>
<gene>
    <name evidence="2" type="ORF">B0A52_10063</name>
</gene>
<sequence>MNPDNTRLRYDPTLPVFQATAQSEYPTDTDNAMNNAGYPSKPKFPEPRSMVDELGFRTSRHLPSFPNWEAPIADSATLEDLCYHYPNHLFGARLDPFIKHKWTGGDIWRRMSREGQEECKEYIMRGGEEERNRANFLGKRLERRIKSMSDDEIYALMTSKATRRSANNYVGNSKLQVKHRGPDPPLAVQNQTLDPMMTILPGFTIPGQPTPAPLAPQQQQQQQRLQLPMMAPTDEQIMAAFRKQLVKMNFFFSDQFADFVAGMSSSWSRQHAWCQSIKASLNWETLAANEKEHLLMNGVGAVEEFARQLDFAQTNGEANAFRELTINKMLQAMLMFLKDQGQDLYSTLENKVLSFELQLVAMKHLLAVESNRLEALSRLFISESKDMVLSAEILANKRLQDPITPVRSPLLAQPEAREPSTLSISGDNTGDGNPEAFEDQQARWAGQVQDYREAHQAIQEEEGAEEAAPEVDWDQWIHPDAWYEENAANTVFRDDEFLIDEEIDFGPMNHELPPIPEEYQLPPPVPVVAQNGGEASNVPTGTAPIPMLERNDFDDYFDYLESLGLMPANSEG</sequence>
<evidence type="ECO:0000313" key="2">
    <source>
        <dbReference type="EMBL" id="RVX66129.1"/>
    </source>
</evidence>
<organism evidence="2 3">
    <name type="scientific">Exophiala mesophila</name>
    <name type="common">Black yeast-like fungus</name>
    <dbReference type="NCBI Taxonomy" id="212818"/>
    <lineage>
        <taxon>Eukaryota</taxon>
        <taxon>Fungi</taxon>
        <taxon>Dikarya</taxon>
        <taxon>Ascomycota</taxon>
        <taxon>Pezizomycotina</taxon>
        <taxon>Eurotiomycetes</taxon>
        <taxon>Chaetothyriomycetidae</taxon>
        <taxon>Chaetothyriales</taxon>
        <taxon>Herpotrichiellaceae</taxon>
        <taxon>Exophiala</taxon>
    </lineage>
</organism>
<dbReference type="AlphaFoldDB" id="A0A438MR88"/>
<feature type="region of interest" description="Disordered" evidence="1">
    <location>
        <begin position="26"/>
        <end position="46"/>
    </location>
</feature>
<reference evidence="2 3" key="1">
    <citation type="submission" date="2017-03" db="EMBL/GenBank/DDBJ databases">
        <title>Genomes of endolithic fungi from Antarctica.</title>
        <authorList>
            <person name="Coleine C."/>
            <person name="Masonjones S."/>
            <person name="Stajich J.E."/>
        </authorList>
    </citation>
    <scope>NUCLEOTIDE SEQUENCE [LARGE SCALE GENOMIC DNA]</scope>
    <source>
        <strain evidence="2 3">CCFEE 6314</strain>
    </source>
</reference>
<protein>
    <submittedName>
        <fullName evidence="2">Uncharacterized protein</fullName>
    </submittedName>
</protein>
<feature type="region of interest" description="Disordered" evidence="1">
    <location>
        <begin position="405"/>
        <end position="436"/>
    </location>
</feature>
<accession>A0A438MR88</accession>
<feature type="compositionally biased region" description="Polar residues" evidence="1">
    <location>
        <begin position="420"/>
        <end position="431"/>
    </location>
</feature>
<dbReference type="Proteomes" id="UP000288859">
    <property type="component" value="Unassembled WGS sequence"/>
</dbReference>
<name>A0A438MR88_EXOME</name>
<comment type="caution">
    <text evidence="2">The sequence shown here is derived from an EMBL/GenBank/DDBJ whole genome shotgun (WGS) entry which is preliminary data.</text>
</comment>
<proteinExistence type="predicted"/>
<evidence type="ECO:0000256" key="1">
    <source>
        <dbReference type="SAM" id="MobiDB-lite"/>
    </source>
</evidence>